<dbReference type="Pfam" id="PF10370">
    <property type="entry name" value="Rv2993c-like_N"/>
    <property type="match status" value="1"/>
</dbReference>
<comment type="similarity">
    <text evidence="1">Belongs to the FAH family.</text>
</comment>
<dbReference type="GO" id="GO:0046872">
    <property type="term" value="F:metal ion binding"/>
    <property type="evidence" value="ECO:0007669"/>
    <property type="project" value="UniProtKB-KW"/>
</dbReference>
<feature type="domain" description="Fumarylacetoacetase-like C-terminal" evidence="3">
    <location>
        <begin position="55"/>
        <end position="249"/>
    </location>
</feature>
<dbReference type="AlphaFoldDB" id="A0A410JVC7"/>
<dbReference type="FunFam" id="3.90.850.10:FF:000002">
    <property type="entry name" value="2-hydroxyhepta-2,4-diene-1,7-dioate isomerase"/>
    <property type="match status" value="1"/>
</dbReference>
<dbReference type="InterPro" id="IPR018833">
    <property type="entry name" value="Rv2993c-like_N"/>
</dbReference>
<sequence>MKLLRFRTGKVEKKGALIDGRIRRIQGSMFEDFVVTTETYELGEVEILPPVLPSKIVCVARNYAAHAKELGNDVPTTPLIFIKPSTCLSAHEGDVIYPPSSRQVDYEGELAVVIGRHCKNVKPEKAEEYILGYTIMNDFTARDIQKEENKFTRAKCFDTFAPLGPVIETDFKWRGISVKTRVNGETKQDGTTDMMIFDIPTLISFISGVMTLLPGDVIATGTPPGVGAVRIGDIVEVEVENIGILRNYVREA</sequence>
<dbReference type="InterPro" id="IPR036663">
    <property type="entry name" value="Fumarylacetoacetase_C_sf"/>
</dbReference>
<keyword evidence="5" id="KW-0378">Hydrolase</keyword>
<dbReference type="GO" id="GO:0019752">
    <property type="term" value="P:carboxylic acid metabolic process"/>
    <property type="evidence" value="ECO:0007669"/>
    <property type="project" value="UniProtKB-ARBA"/>
</dbReference>
<dbReference type="SUPFAM" id="SSF56529">
    <property type="entry name" value="FAH"/>
    <property type="match status" value="1"/>
</dbReference>
<dbReference type="Pfam" id="PF01557">
    <property type="entry name" value="FAA_hydrolase"/>
    <property type="match status" value="1"/>
</dbReference>
<dbReference type="KEGG" id="gtl:EP073_01585"/>
<dbReference type="EMBL" id="CP035108">
    <property type="protein sequence ID" value="QAR32134.1"/>
    <property type="molecule type" value="Genomic_DNA"/>
</dbReference>
<keyword evidence="6" id="KW-1185">Reference proteome</keyword>
<dbReference type="PANTHER" id="PTHR11820:SF7">
    <property type="entry name" value="ACYLPYRUVASE FAHD1, MITOCHONDRIAL"/>
    <property type="match status" value="1"/>
</dbReference>
<accession>A0A410JVC7</accession>
<dbReference type="RefSeq" id="WP_128465421.1">
    <property type="nucleotide sequence ID" value="NZ_CP035108.1"/>
</dbReference>
<organism evidence="5 6">
    <name type="scientific">Geovibrio thiophilus</name>
    <dbReference type="NCBI Taxonomy" id="139438"/>
    <lineage>
        <taxon>Bacteria</taxon>
        <taxon>Pseudomonadati</taxon>
        <taxon>Deferribacterota</taxon>
        <taxon>Deferribacteres</taxon>
        <taxon>Deferribacterales</taxon>
        <taxon>Geovibrionaceae</taxon>
        <taxon>Geovibrio</taxon>
    </lineage>
</organism>
<feature type="domain" description="Rv2993c-like N-terminal" evidence="4">
    <location>
        <begin position="1"/>
        <end position="50"/>
    </location>
</feature>
<keyword evidence="2" id="KW-0479">Metal-binding</keyword>
<dbReference type="PANTHER" id="PTHR11820">
    <property type="entry name" value="ACYLPYRUVASE"/>
    <property type="match status" value="1"/>
</dbReference>
<gene>
    <name evidence="5" type="ORF">EP073_01585</name>
</gene>
<evidence type="ECO:0000259" key="4">
    <source>
        <dbReference type="Pfam" id="PF10370"/>
    </source>
</evidence>
<protein>
    <submittedName>
        <fullName evidence="5">FAA hydrolase family protein</fullName>
    </submittedName>
</protein>
<dbReference type="InterPro" id="IPR011234">
    <property type="entry name" value="Fumarylacetoacetase-like_C"/>
</dbReference>
<evidence type="ECO:0000313" key="6">
    <source>
        <dbReference type="Proteomes" id="UP000287502"/>
    </source>
</evidence>
<dbReference type="Proteomes" id="UP000287502">
    <property type="component" value="Chromosome"/>
</dbReference>
<evidence type="ECO:0000256" key="1">
    <source>
        <dbReference type="ARBA" id="ARBA00010211"/>
    </source>
</evidence>
<dbReference type="GO" id="GO:0016853">
    <property type="term" value="F:isomerase activity"/>
    <property type="evidence" value="ECO:0007669"/>
    <property type="project" value="UniProtKB-ARBA"/>
</dbReference>
<evidence type="ECO:0000256" key="2">
    <source>
        <dbReference type="ARBA" id="ARBA00022723"/>
    </source>
</evidence>
<dbReference type="GO" id="GO:0018773">
    <property type="term" value="F:acetylpyruvate hydrolase activity"/>
    <property type="evidence" value="ECO:0007669"/>
    <property type="project" value="TreeGrafter"/>
</dbReference>
<dbReference type="OrthoDB" id="9805307at2"/>
<reference evidence="5 6" key="1">
    <citation type="submission" date="2019-01" db="EMBL/GenBank/DDBJ databases">
        <title>Geovibrio thiophilus DSM 11263, complete genome.</title>
        <authorList>
            <person name="Spring S."/>
            <person name="Bunk B."/>
            <person name="Sproer C."/>
        </authorList>
    </citation>
    <scope>NUCLEOTIDE SEQUENCE [LARGE SCALE GENOMIC DNA]</scope>
    <source>
        <strain evidence="5 6">DSM 11263</strain>
    </source>
</reference>
<evidence type="ECO:0000259" key="3">
    <source>
        <dbReference type="Pfam" id="PF01557"/>
    </source>
</evidence>
<proteinExistence type="inferred from homology"/>
<dbReference type="Gene3D" id="3.90.850.10">
    <property type="entry name" value="Fumarylacetoacetase-like, C-terminal domain"/>
    <property type="match status" value="1"/>
</dbReference>
<evidence type="ECO:0000313" key="5">
    <source>
        <dbReference type="EMBL" id="QAR32134.1"/>
    </source>
</evidence>
<name>A0A410JVC7_9BACT</name>